<comment type="caution">
    <text evidence="4">The sequence shown here is derived from an EMBL/GenBank/DDBJ whole genome shotgun (WGS) entry which is preliminary data.</text>
</comment>
<dbReference type="Pfam" id="PF00293">
    <property type="entry name" value="NUDIX"/>
    <property type="match status" value="1"/>
</dbReference>
<dbReference type="Proteomes" id="UP001371218">
    <property type="component" value="Unassembled WGS sequence"/>
</dbReference>
<reference evidence="4 5" key="1">
    <citation type="submission" date="2024-04" db="EMBL/GenBank/DDBJ databases">
        <title>Novel species of the genus Ideonella isolated from streams.</title>
        <authorList>
            <person name="Lu H."/>
        </authorList>
    </citation>
    <scope>NUCLEOTIDE SEQUENCE [LARGE SCALE GENOMIC DNA]</scope>
    <source>
        <strain evidence="4 5">DXS29W</strain>
    </source>
</reference>
<gene>
    <name evidence="4" type="ORF">AACH06_06735</name>
</gene>
<accession>A0ABU9BKM4</accession>
<sequence length="152" mass="17142">MRHRIAAGVLLEHDGKILLVRHLKAGAYDFWVAPGGGAEGQEDLRDAARREVREECGLLIEPLQIAYIEEFCQPGQRECKVWFTARWIGGTLDATAIEATREHIVEAAFLDRADFDGKTIFPPVLADGQYWRDQAAGFAFPKYLGVREMAFY</sequence>
<dbReference type="PANTHER" id="PTHR43046:SF14">
    <property type="entry name" value="MUTT_NUDIX FAMILY PROTEIN"/>
    <property type="match status" value="1"/>
</dbReference>
<dbReference type="PROSITE" id="PS51462">
    <property type="entry name" value="NUDIX"/>
    <property type="match status" value="1"/>
</dbReference>
<protein>
    <submittedName>
        <fullName evidence="4">NUDIX domain-containing protein</fullName>
    </submittedName>
</protein>
<evidence type="ECO:0000256" key="2">
    <source>
        <dbReference type="ARBA" id="ARBA00022801"/>
    </source>
</evidence>
<keyword evidence="5" id="KW-1185">Reference proteome</keyword>
<evidence type="ECO:0000259" key="3">
    <source>
        <dbReference type="PROSITE" id="PS51462"/>
    </source>
</evidence>
<evidence type="ECO:0000256" key="1">
    <source>
        <dbReference type="ARBA" id="ARBA00001946"/>
    </source>
</evidence>
<dbReference type="InterPro" id="IPR015797">
    <property type="entry name" value="NUDIX_hydrolase-like_dom_sf"/>
</dbReference>
<dbReference type="EMBL" id="JBBUTG010000003">
    <property type="protein sequence ID" value="MEK8030518.1"/>
    <property type="molecule type" value="Genomic_DNA"/>
</dbReference>
<feature type="domain" description="Nudix hydrolase" evidence="3">
    <location>
        <begin position="1"/>
        <end position="136"/>
    </location>
</feature>
<evidence type="ECO:0000313" key="4">
    <source>
        <dbReference type="EMBL" id="MEK8030518.1"/>
    </source>
</evidence>
<dbReference type="InterPro" id="IPR020084">
    <property type="entry name" value="NUDIX_hydrolase_CS"/>
</dbReference>
<comment type="cofactor">
    <cofactor evidence="1">
        <name>Mg(2+)</name>
        <dbReference type="ChEBI" id="CHEBI:18420"/>
    </cofactor>
</comment>
<dbReference type="RefSeq" id="WP_341424883.1">
    <property type="nucleotide sequence ID" value="NZ_JBBUTG010000003.1"/>
</dbReference>
<keyword evidence="2" id="KW-0378">Hydrolase</keyword>
<evidence type="ECO:0000313" key="5">
    <source>
        <dbReference type="Proteomes" id="UP001371218"/>
    </source>
</evidence>
<dbReference type="Gene3D" id="3.90.79.10">
    <property type="entry name" value="Nucleoside Triphosphate Pyrophosphohydrolase"/>
    <property type="match status" value="1"/>
</dbReference>
<proteinExistence type="predicted"/>
<dbReference type="PANTHER" id="PTHR43046">
    <property type="entry name" value="GDP-MANNOSE MANNOSYL HYDROLASE"/>
    <property type="match status" value="1"/>
</dbReference>
<organism evidence="4 5">
    <name type="scientific">Ideonella lacteola</name>
    <dbReference type="NCBI Taxonomy" id="2984193"/>
    <lineage>
        <taxon>Bacteria</taxon>
        <taxon>Pseudomonadati</taxon>
        <taxon>Pseudomonadota</taxon>
        <taxon>Betaproteobacteria</taxon>
        <taxon>Burkholderiales</taxon>
        <taxon>Sphaerotilaceae</taxon>
        <taxon>Ideonella</taxon>
    </lineage>
</organism>
<dbReference type="SUPFAM" id="SSF55811">
    <property type="entry name" value="Nudix"/>
    <property type="match status" value="1"/>
</dbReference>
<dbReference type="PROSITE" id="PS00893">
    <property type="entry name" value="NUDIX_BOX"/>
    <property type="match status" value="1"/>
</dbReference>
<dbReference type="InterPro" id="IPR000086">
    <property type="entry name" value="NUDIX_hydrolase_dom"/>
</dbReference>
<name>A0ABU9BKM4_9BURK</name>